<dbReference type="Gene3D" id="3.30.1490.20">
    <property type="entry name" value="ATP-grasp fold, A domain"/>
    <property type="match status" value="1"/>
</dbReference>
<comment type="similarity">
    <text evidence="4">Belongs to the PEP-utilizing enzyme family.</text>
</comment>
<keyword evidence="7" id="KW-0808">Transferase</keyword>
<evidence type="ECO:0000256" key="5">
    <source>
        <dbReference type="ARBA" id="ARBA00011996"/>
    </source>
</evidence>
<proteinExistence type="inferred from homology"/>
<evidence type="ECO:0000256" key="4">
    <source>
        <dbReference type="ARBA" id="ARBA00007837"/>
    </source>
</evidence>
<keyword evidence="11" id="KW-0067">ATP-binding</keyword>
<dbReference type="InterPro" id="IPR002192">
    <property type="entry name" value="PPDK_AMP/ATP-bd"/>
</dbReference>
<evidence type="ECO:0000256" key="9">
    <source>
        <dbReference type="ARBA" id="ARBA00022741"/>
    </source>
</evidence>
<evidence type="ECO:0000256" key="8">
    <source>
        <dbReference type="ARBA" id="ARBA00022723"/>
    </source>
</evidence>
<evidence type="ECO:0000313" key="17">
    <source>
        <dbReference type="EMBL" id="SDN93776.1"/>
    </source>
</evidence>
<dbReference type="GO" id="GO:0006094">
    <property type="term" value="P:gluconeogenesis"/>
    <property type="evidence" value="ECO:0007669"/>
    <property type="project" value="UniProtKB-UniPathway"/>
</dbReference>
<protein>
    <recommendedName>
        <fullName evidence="6">Phosphoenolpyruvate synthase</fullName>
        <ecNumber evidence="5">2.7.9.2</ecNumber>
    </recommendedName>
    <alternativeName>
        <fullName evidence="13">Pyruvate, water dikinase</fullName>
    </alternativeName>
</protein>
<dbReference type="UniPathway" id="UPA00138"/>
<dbReference type="GO" id="GO:0008986">
    <property type="term" value="F:pyruvate, water dikinase activity"/>
    <property type="evidence" value="ECO:0007669"/>
    <property type="project" value="UniProtKB-EC"/>
</dbReference>
<dbReference type="EMBL" id="FNIN01000012">
    <property type="protein sequence ID" value="SDN93776.1"/>
    <property type="molecule type" value="Genomic_DNA"/>
</dbReference>
<evidence type="ECO:0000256" key="3">
    <source>
        <dbReference type="ARBA" id="ARBA00004742"/>
    </source>
</evidence>
<feature type="domain" description="PEP-utilising enzyme mobile" evidence="15">
    <location>
        <begin position="428"/>
        <end position="497"/>
    </location>
</feature>
<sequence>MDWLKKFYFLLKAKVFPLTASLKYKHFRELLLWDRRSLESIAQIEEIILKKIPCDFYFLSLKIDEVKKYVKQTIECLIQINPQYIILREYFKKVCFYLDLNLKFAFPSPELPFVLPLYQAKNSFLCGGKASSLSKILELDIKINILPGFVITTQAFSFFLKENDLISFIRLQLSSLDNNDFSKIKKISSEIQEKILNSPVPDKLKQEVEHALKNLKFSKFAFRSSAHLEDSCFSFAGQYKSCLNVEKNKWEEAYKQVLASKYAPSAITYRLKSHLPDTMTPMAVLVMPMLSPEKSGVMYTSLPENRANLGIFYVSGIGENLVGGEQKGDKIILEKKYNKKIELLDKGIKTLFKWGLALENILQHPLDIEWAIQDSRVYLLQVRPFMFFEHSSKEIDLPVLTEGSGVSFGFGCGSIFVLNSLKDIEKVPAKSIVWTKYLYPELTLILDKVSGIIAKEGSLASHFSHIAREIAKPVLTGITLDELPLNGQVVSIDGQTGKVFLGKIKINESIKSTPFECKSAETLNKILTHLSKLNLVTTDENFVPENCRSLHDLVRYCHEMAIKEMFYLQPSNRKRVVKQLKTSLPLSIFIFNLGSAWEKFKKDKKYINLEDIKSTPFQYLFKGFLNSAVSWGNTPPNFDWDKFDDLSAGIFNPKNAIELNSFCLLDKDYMHFMLRFGYHFTLIDALVSDITEQNYVQVSFKGGGGLEIGKNLRLKLISFVFRKMHFQIKREGDFLKATLRSRTKDELKMILELLGILFGLTRMLDMHLNFSNYKNYVHTFLNLLKEYGF</sequence>
<comment type="function">
    <text evidence="2">Catalyzes the phosphorylation of pyruvate to phosphoenolpyruvate.</text>
</comment>
<evidence type="ECO:0000256" key="6">
    <source>
        <dbReference type="ARBA" id="ARBA00021623"/>
    </source>
</evidence>
<dbReference type="RefSeq" id="WP_092066104.1">
    <property type="nucleotide sequence ID" value="NZ_FNIN01000012.1"/>
</dbReference>
<dbReference type="InterPro" id="IPR013815">
    <property type="entry name" value="ATP_grasp_subdomain_1"/>
</dbReference>
<evidence type="ECO:0000256" key="10">
    <source>
        <dbReference type="ARBA" id="ARBA00022777"/>
    </source>
</evidence>
<comment type="pathway">
    <text evidence="3">Carbohydrate biosynthesis; gluconeogenesis.</text>
</comment>
<accession>A0A1H0FGP7</accession>
<dbReference type="InterPro" id="IPR036637">
    <property type="entry name" value="Phosphohistidine_dom_sf"/>
</dbReference>
<keyword evidence="18" id="KW-1185">Reference proteome</keyword>
<name>A0A1H0FGP7_9BACT</name>
<gene>
    <name evidence="17" type="ORF">SAMN04488516_11238</name>
</gene>
<dbReference type="Gene3D" id="3.30.470.20">
    <property type="entry name" value="ATP-grasp fold, B domain"/>
    <property type="match status" value="1"/>
</dbReference>
<dbReference type="STRING" id="206665.SAMN04488516_11238"/>
<evidence type="ECO:0000259" key="16">
    <source>
        <dbReference type="Pfam" id="PF01326"/>
    </source>
</evidence>
<evidence type="ECO:0000256" key="2">
    <source>
        <dbReference type="ARBA" id="ARBA00002988"/>
    </source>
</evidence>
<evidence type="ECO:0000259" key="15">
    <source>
        <dbReference type="Pfam" id="PF00391"/>
    </source>
</evidence>
<comment type="cofactor">
    <cofactor evidence="1">
        <name>Mg(2+)</name>
        <dbReference type="ChEBI" id="CHEBI:18420"/>
    </cofactor>
</comment>
<dbReference type="AlphaFoldDB" id="A0A1H0FGP7"/>
<dbReference type="SUPFAM" id="SSF56059">
    <property type="entry name" value="Glutathione synthetase ATP-binding domain-like"/>
    <property type="match status" value="1"/>
</dbReference>
<dbReference type="Proteomes" id="UP000199602">
    <property type="component" value="Unassembled WGS sequence"/>
</dbReference>
<keyword evidence="12" id="KW-0460">Magnesium</keyword>
<keyword evidence="17" id="KW-0670">Pyruvate</keyword>
<keyword evidence="9" id="KW-0547">Nucleotide-binding</keyword>
<evidence type="ECO:0000256" key="1">
    <source>
        <dbReference type="ARBA" id="ARBA00001946"/>
    </source>
</evidence>
<evidence type="ECO:0000256" key="14">
    <source>
        <dbReference type="ARBA" id="ARBA00047700"/>
    </source>
</evidence>
<dbReference type="EC" id="2.7.9.2" evidence="5"/>
<dbReference type="Pfam" id="PF01326">
    <property type="entry name" value="PPDK_N"/>
    <property type="match status" value="1"/>
</dbReference>
<dbReference type="Gene3D" id="3.50.30.10">
    <property type="entry name" value="Phosphohistidine domain"/>
    <property type="match status" value="1"/>
</dbReference>
<evidence type="ECO:0000256" key="12">
    <source>
        <dbReference type="ARBA" id="ARBA00022842"/>
    </source>
</evidence>
<dbReference type="GO" id="GO:0046872">
    <property type="term" value="F:metal ion binding"/>
    <property type="evidence" value="ECO:0007669"/>
    <property type="project" value="UniProtKB-KW"/>
</dbReference>
<feature type="domain" description="Pyruvate phosphate dikinase AMP/ATP-binding" evidence="16">
    <location>
        <begin position="126"/>
        <end position="338"/>
    </location>
</feature>
<evidence type="ECO:0000256" key="11">
    <source>
        <dbReference type="ARBA" id="ARBA00022840"/>
    </source>
</evidence>
<evidence type="ECO:0000256" key="7">
    <source>
        <dbReference type="ARBA" id="ARBA00022679"/>
    </source>
</evidence>
<evidence type="ECO:0000313" key="18">
    <source>
        <dbReference type="Proteomes" id="UP000199602"/>
    </source>
</evidence>
<dbReference type="PANTHER" id="PTHR43030:SF1">
    <property type="entry name" value="PHOSPHOENOLPYRUVATE SYNTHASE"/>
    <property type="match status" value="1"/>
</dbReference>
<evidence type="ECO:0000256" key="13">
    <source>
        <dbReference type="ARBA" id="ARBA00033470"/>
    </source>
</evidence>
<comment type="catalytic activity">
    <reaction evidence="14">
        <text>pyruvate + ATP + H2O = phosphoenolpyruvate + AMP + phosphate + 2 H(+)</text>
        <dbReference type="Rhea" id="RHEA:11364"/>
        <dbReference type="ChEBI" id="CHEBI:15361"/>
        <dbReference type="ChEBI" id="CHEBI:15377"/>
        <dbReference type="ChEBI" id="CHEBI:15378"/>
        <dbReference type="ChEBI" id="CHEBI:30616"/>
        <dbReference type="ChEBI" id="CHEBI:43474"/>
        <dbReference type="ChEBI" id="CHEBI:58702"/>
        <dbReference type="ChEBI" id="CHEBI:456215"/>
        <dbReference type="EC" id="2.7.9.2"/>
    </reaction>
</comment>
<dbReference type="SUPFAM" id="SSF52009">
    <property type="entry name" value="Phosphohistidine domain"/>
    <property type="match status" value="1"/>
</dbReference>
<dbReference type="Pfam" id="PF00391">
    <property type="entry name" value="PEP-utilizers"/>
    <property type="match status" value="1"/>
</dbReference>
<organism evidence="17 18">
    <name type="scientific">Desulfonauticus submarinus</name>
    <dbReference type="NCBI Taxonomy" id="206665"/>
    <lineage>
        <taxon>Bacteria</taxon>
        <taxon>Pseudomonadati</taxon>
        <taxon>Thermodesulfobacteriota</taxon>
        <taxon>Desulfovibrionia</taxon>
        <taxon>Desulfovibrionales</taxon>
        <taxon>Desulfonauticaceae</taxon>
        <taxon>Desulfonauticus</taxon>
    </lineage>
</organism>
<keyword evidence="8" id="KW-0479">Metal-binding</keyword>
<dbReference type="OrthoDB" id="9760711at2"/>
<dbReference type="InterPro" id="IPR008279">
    <property type="entry name" value="PEP-util_enz_mobile_dom"/>
</dbReference>
<dbReference type="PANTHER" id="PTHR43030">
    <property type="entry name" value="PHOSPHOENOLPYRUVATE SYNTHASE"/>
    <property type="match status" value="1"/>
</dbReference>
<dbReference type="GO" id="GO:0005524">
    <property type="term" value="F:ATP binding"/>
    <property type="evidence" value="ECO:0007669"/>
    <property type="project" value="UniProtKB-KW"/>
</dbReference>
<keyword evidence="10 17" id="KW-0418">Kinase</keyword>
<dbReference type="InterPro" id="IPR006319">
    <property type="entry name" value="PEP_synth"/>
</dbReference>
<reference evidence="17 18" key="1">
    <citation type="submission" date="2016-10" db="EMBL/GenBank/DDBJ databases">
        <authorList>
            <person name="de Groot N.N."/>
        </authorList>
    </citation>
    <scope>NUCLEOTIDE SEQUENCE [LARGE SCALE GENOMIC DNA]</scope>
    <source>
        <strain evidence="17 18">DSM 15269</strain>
    </source>
</reference>